<dbReference type="EMBL" id="JAJEQM010000013">
    <property type="protein sequence ID" value="MCC2211044.1"/>
    <property type="molecule type" value="Genomic_DNA"/>
</dbReference>
<evidence type="ECO:0000256" key="10">
    <source>
        <dbReference type="ARBA" id="ARBA00023310"/>
    </source>
</evidence>
<keyword evidence="8 11" id="KW-0406">Ion transport</keyword>
<feature type="transmembrane region" description="Helical" evidence="11">
    <location>
        <begin position="77"/>
        <end position="96"/>
    </location>
</feature>
<evidence type="ECO:0000256" key="8">
    <source>
        <dbReference type="ARBA" id="ARBA00023065"/>
    </source>
</evidence>
<dbReference type="HAMAP" id="MF_01393">
    <property type="entry name" value="ATP_synth_a_bact"/>
    <property type="match status" value="1"/>
</dbReference>
<dbReference type="RefSeq" id="WP_308456678.1">
    <property type="nucleotide sequence ID" value="NZ_JAJEQM010000013.1"/>
</dbReference>
<comment type="function">
    <text evidence="11">Key component of the proton channel; it plays a direct role in the translocation of protons across the membrane.</text>
</comment>
<dbReference type="GO" id="GO:0042777">
    <property type="term" value="P:proton motive force-driven plasma membrane ATP synthesis"/>
    <property type="evidence" value="ECO:0007669"/>
    <property type="project" value="TreeGrafter"/>
</dbReference>
<keyword evidence="13" id="KW-1185">Reference proteome</keyword>
<evidence type="ECO:0000256" key="1">
    <source>
        <dbReference type="ARBA" id="ARBA00004141"/>
    </source>
</evidence>
<dbReference type="GO" id="GO:0045259">
    <property type="term" value="C:proton-transporting ATP synthase complex"/>
    <property type="evidence" value="ECO:0007669"/>
    <property type="project" value="UniProtKB-KW"/>
</dbReference>
<evidence type="ECO:0000256" key="5">
    <source>
        <dbReference type="ARBA" id="ARBA00022692"/>
    </source>
</evidence>
<protein>
    <recommendedName>
        <fullName evidence="11">ATP synthase subunit a</fullName>
    </recommendedName>
    <alternativeName>
        <fullName evidence="11">ATP synthase F0 sector subunit a</fullName>
    </alternativeName>
    <alternativeName>
        <fullName evidence="11">F-ATPase subunit 6</fullName>
    </alternativeName>
</protein>
<comment type="caution">
    <text evidence="12">The sequence shown here is derived from an EMBL/GenBank/DDBJ whole genome shotgun (WGS) entry which is preliminary data.</text>
</comment>
<feature type="transmembrane region" description="Helical" evidence="11">
    <location>
        <begin position="167"/>
        <end position="190"/>
    </location>
</feature>
<keyword evidence="3 11" id="KW-0813">Transport</keyword>
<keyword evidence="9 11" id="KW-0472">Membrane</keyword>
<comment type="similarity">
    <text evidence="2 11">Belongs to the ATPase A chain family.</text>
</comment>
<feature type="transmembrane region" description="Helical" evidence="11">
    <location>
        <begin position="222"/>
        <end position="239"/>
    </location>
</feature>
<dbReference type="InterPro" id="IPR000568">
    <property type="entry name" value="ATP_synth_F0_asu"/>
</dbReference>
<proteinExistence type="inferred from homology"/>
<dbReference type="InterPro" id="IPR035908">
    <property type="entry name" value="F0_ATP_A_sf"/>
</dbReference>
<sequence>MNGPKVLFEIPLFGGIKVTESIVNMWIIMAALVIVSVWLTHGMRVRNPSKKQLVAEKLITMLYNLVKDTMGEKYMSFAPYIGTLFIFSIVGSLSSLTGLRPITADLSVILSWSIVTFLMIQVTNIKNHGVLGWLKSFTEPVPVITPLNLISEIANPVSMTFRHFGNIAAGLVITSLVYGGLASLSSVILSWIPNDFFATIPILQVGIPAILSVYFDLFTSFLQAYIICMLTMVFVQGAGD</sequence>
<evidence type="ECO:0000256" key="3">
    <source>
        <dbReference type="ARBA" id="ARBA00022448"/>
    </source>
</evidence>
<evidence type="ECO:0000313" key="12">
    <source>
        <dbReference type="EMBL" id="MCC2211044.1"/>
    </source>
</evidence>
<evidence type="ECO:0000256" key="11">
    <source>
        <dbReference type="HAMAP-Rule" id="MF_01393"/>
    </source>
</evidence>
<dbReference type="SUPFAM" id="SSF81336">
    <property type="entry name" value="F1F0 ATP synthase subunit A"/>
    <property type="match status" value="1"/>
</dbReference>
<keyword evidence="6 11" id="KW-0375">Hydrogen ion transport</keyword>
<dbReference type="GO" id="GO:0046933">
    <property type="term" value="F:proton-transporting ATP synthase activity, rotational mechanism"/>
    <property type="evidence" value="ECO:0007669"/>
    <property type="project" value="UniProtKB-UniRule"/>
</dbReference>
<evidence type="ECO:0000256" key="6">
    <source>
        <dbReference type="ARBA" id="ARBA00022781"/>
    </source>
</evidence>
<reference evidence="12 13" key="1">
    <citation type="submission" date="2021-10" db="EMBL/GenBank/DDBJ databases">
        <title>Anaerobic single-cell dispensing facilitates the cultivation of human gut bacteria.</title>
        <authorList>
            <person name="Afrizal A."/>
        </authorList>
    </citation>
    <scope>NUCLEOTIDE SEQUENCE [LARGE SCALE GENOMIC DNA]</scope>
    <source>
        <strain evidence="12 13">CLA-AA-H232</strain>
    </source>
</reference>
<dbReference type="InterPro" id="IPR045082">
    <property type="entry name" value="ATP_syn_F0_a_bact/chloroplast"/>
</dbReference>
<keyword evidence="7 11" id="KW-1133">Transmembrane helix</keyword>
<dbReference type="Pfam" id="PF00119">
    <property type="entry name" value="ATP-synt_A"/>
    <property type="match status" value="1"/>
</dbReference>
<keyword evidence="10 11" id="KW-0066">ATP synthesis</keyword>
<dbReference type="Proteomes" id="UP001198242">
    <property type="component" value="Unassembled WGS sequence"/>
</dbReference>
<dbReference type="PANTHER" id="PTHR42823">
    <property type="entry name" value="ATP SYNTHASE SUBUNIT A, CHLOROPLASTIC"/>
    <property type="match status" value="1"/>
</dbReference>
<name>A0AAE3J9U6_9FIRM</name>
<feature type="transmembrane region" description="Helical" evidence="11">
    <location>
        <begin position="22"/>
        <end position="41"/>
    </location>
</feature>
<dbReference type="PANTHER" id="PTHR42823:SF3">
    <property type="entry name" value="ATP SYNTHASE SUBUNIT A, CHLOROPLASTIC"/>
    <property type="match status" value="1"/>
</dbReference>
<dbReference type="CDD" id="cd00310">
    <property type="entry name" value="ATP-synt_Fo_a_6"/>
    <property type="match status" value="1"/>
</dbReference>
<gene>
    <name evidence="11" type="primary">atpB</name>
    <name evidence="12" type="ORF">LKE05_09620</name>
</gene>
<evidence type="ECO:0000256" key="9">
    <source>
        <dbReference type="ARBA" id="ARBA00023136"/>
    </source>
</evidence>
<keyword evidence="4 11" id="KW-0138">CF(0)</keyword>
<evidence type="ECO:0000256" key="7">
    <source>
        <dbReference type="ARBA" id="ARBA00022989"/>
    </source>
</evidence>
<comment type="subcellular location">
    <subcellularLocation>
        <location evidence="11">Cell membrane</location>
        <topology evidence="11">Multi-pass membrane protein</topology>
    </subcellularLocation>
    <subcellularLocation>
        <location evidence="1">Membrane</location>
        <topology evidence="1">Multi-pass membrane protein</topology>
    </subcellularLocation>
</comment>
<dbReference type="AlphaFoldDB" id="A0AAE3J9U6"/>
<organism evidence="12 13">
    <name type="scientific">Hominilimicola fabiformis</name>
    <dbReference type="NCBI Taxonomy" id="2885356"/>
    <lineage>
        <taxon>Bacteria</taxon>
        <taxon>Bacillati</taxon>
        <taxon>Bacillota</taxon>
        <taxon>Clostridia</taxon>
        <taxon>Eubacteriales</taxon>
        <taxon>Oscillospiraceae</taxon>
        <taxon>Hominilimicola</taxon>
    </lineage>
</organism>
<feature type="transmembrane region" description="Helical" evidence="11">
    <location>
        <begin position="196"/>
        <end position="215"/>
    </location>
</feature>
<keyword evidence="11" id="KW-1003">Cell membrane</keyword>
<accession>A0AAE3J9U6</accession>
<keyword evidence="5 11" id="KW-0812">Transmembrane</keyword>
<evidence type="ECO:0000313" key="13">
    <source>
        <dbReference type="Proteomes" id="UP001198242"/>
    </source>
</evidence>
<dbReference type="Gene3D" id="1.20.120.220">
    <property type="entry name" value="ATP synthase, F0 complex, subunit A"/>
    <property type="match status" value="1"/>
</dbReference>
<evidence type="ECO:0000256" key="2">
    <source>
        <dbReference type="ARBA" id="ARBA00006810"/>
    </source>
</evidence>
<feature type="transmembrane region" description="Helical" evidence="11">
    <location>
        <begin position="102"/>
        <end position="120"/>
    </location>
</feature>
<dbReference type="GO" id="GO:0005886">
    <property type="term" value="C:plasma membrane"/>
    <property type="evidence" value="ECO:0007669"/>
    <property type="project" value="UniProtKB-SubCell"/>
</dbReference>
<evidence type="ECO:0000256" key="4">
    <source>
        <dbReference type="ARBA" id="ARBA00022547"/>
    </source>
</evidence>